<dbReference type="GO" id="GO:0006302">
    <property type="term" value="P:double-strand break repair"/>
    <property type="evidence" value="ECO:0007669"/>
    <property type="project" value="TreeGrafter"/>
</dbReference>
<dbReference type="InterPro" id="IPR037278">
    <property type="entry name" value="ARFGAP/RecO"/>
</dbReference>
<dbReference type="Gene3D" id="2.40.50.140">
    <property type="entry name" value="Nucleic acid-binding proteins"/>
    <property type="match status" value="1"/>
</dbReference>
<dbReference type="InterPro" id="IPR022572">
    <property type="entry name" value="DNA_rep/recomb_RecO_N"/>
</dbReference>
<dbReference type="EMBL" id="JADIMO010000131">
    <property type="protein sequence ID" value="MBO8446017.1"/>
    <property type="molecule type" value="Genomic_DNA"/>
</dbReference>
<proteinExistence type="predicted"/>
<dbReference type="AlphaFoldDB" id="A0A9D9EEY6"/>
<protein>
    <submittedName>
        <fullName evidence="5">Recombination protein O N-terminal domain-containing protein</fullName>
    </submittedName>
</protein>
<accession>A0A9D9EEY6</accession>
<evidence type="ECO:0000259" key="4">
    <source>
        <dbReference type="Pfam" id="PF11967"/>
    </source>
</evidence>
<sequence length="217" mass="24439">MTVSAELIVLHTTKVGENSLVIHTLSREYGRRSFLVRGVGKKSAMSLFLPMNVVEADITESSRSTLFTAKNIVSRHSLVGIRNSVSKNSITLFLSEVLYRTVKDGAMEQGLFEWCEKNILLLDAMESDFSNFHIRFLLELTVVLGFSPATDDFLPFAHDHIAVLDRFLKASFSESMLIPLSGPLRNALAEEILRYIEYHIESSLNVNSLRVLRELFG</sequence>
<reference evidence="5" key="1">
    <citation type="submission" date="2020-10" db="EMBL/GenBank/DDBJ databases">
        <authorList>
            <person name="Gilroy R."/>
        </authorList>
    </citation>
    <scope>NUCLEOTIDE SEQUENCE</scope>
    <source>
        <strain evidence="5">D5-748</strain>
    </source>
</reference>
<dbReference type="GO" id="GO:0006310">
    <property type="term" value="P:DNA recombination"/>
    <property type="evidence" value="ECO:0007669"/>
    <property type="project" value="UniProtKB-KW"/>
</dbReference>
<evidence type="ECO:0000256" key="3">
    <source>
        <dbReference type="ARBA" id="ARBA00023204"/>
    </source>
</evidence>
<dbReference type="InterPro" id="IPR012340">
    <property type="entry name" value="NA-bd_OB-fold"/>
</dbReference>
<reference evidence="5" key="2">
    <citation type="journal article" date="2021" name="PeerJ">
        <title>Extensive microbial diversity within the chicken gut microbiome revealed by metagenomics and culture.</title>
        <authorList>
            <person name="Gilroy R."/>
            <person name="Ravi A."/>
            <person name="Getino M."/>
            <person name="Pursley I."/>
            <person name="Horton D.L."/>
            <person name="Alikhan N.F."/>
            <person name="Baker D."/>
            <person name="Gharbi K."/>
            <person name="Hall N."/>
            <person name="Watson M."/>
            <person name="Adriaenssens E.M."/>
            <person name="Foster-Nyarko E."/>
            <person name="Jarju S."/>
            <person name="Secka A."/>
            <person name="Antonio M."/>
            <person name="Oren A."/>
            <person name="Chaudhuri R.R."/>
            <person name="La Ragione R."/>
            <person name="Hildebrand F."/>
            <person name="Pallen M.J."/>
        </authorList>
    </citation>
    <scope>NUCLEOTIDE SEQUENCE</scope>
    <source>
        <strain evidence="5">D5-748</strain>
    </source>
</reference>
<evidence type="ECO:0000256" key="1">
    <source>
        <dbReference type="ARBA" id="ARBA00022763"/>
    </source>
</evidence>
<evidence type="ECO:0000313" key="5">
    <source>
        <dbReference type="EMBL" id="MBO8446017.1"/>
    </source>
</evidence>
<feature type="domain" description="DNA replication/recombination mediator RecO N-terminal" evidence="4">
    <location>
        <begin position="1"/>
        <end position="68"/>
    </location>
</feature>
<gene>
    <name evidence="5" type="ORF">IAC23_10075</name>
</gene>
<dbReference type="SUPFAM" id="SSF50249">
    <property type="entry name" value="Nucleic acid-binding proteins"/>
    <property type="match status" value="1"/>
</dbReference>
<keyword evidence="1" id="KW-0227">DNA damage</keyword>
<evidence type="ECO:0000313" key="6">
    <source>
        <dbReference type="Proteomes" id="UP000823619"/>
    </source>
</evidence>
<evidence type="ECO:0000256" key="2">
    <source>
        <dbReference type="ARBA" id="ARBA00023172"/>
    </source>
</evidence>
<dbReference type="PANTHER" id="PTHR33991:SF1">
    <property type="entry name" value="DNA REPAIR PROTEIN RECO"/>
    <property type="match status" value="1"/>
</dbReference>
<dbReference type="Pfam" id="PF02565">
    <property type="entry name" value="RecO_C"/>
    <property type="match status" value="1"/>
</dbReference>
<dbReference type="SUPFAM" id="SSF57863">
    <property type="entry name" value="ArfGap/RecO-like zinc finger"/>
    <property type="match status" value="1"/>
</dbReference>
<dbReference type="GO" id="GO:0043590">
    <property type="term" value="C:bacterial nucleoid"/>
    <property type="evidence" value="ECO:0007669"/>
    <property type="project" value="TreeGrafter"/>
</dbReference>
<name>A0A9D9EEY6_9BACT</name>
<organism evidence="5 6">
    <name type="scientific">Candidatus Cryptobacteroides merdavium</name>
    <dbReference type="NCBI Taxonomy" id="2840769"/>
    <lineage>
        <taxon>Bacteria</taxon>
        <taxon>Pseudomonadati</taxon>
        <taxon>Bacteroidota</taxon>
        <taxon>Bacteroidia</taxon>
        <taxon>Bacteroidales</taxon>
        <taxon>Candidatus Cryptobacteroides</taxon>
    </lineage>
</organism>
<dbReference type="PANTHER" id="PTHR33991">
    <property type="entry name" value="DNA REPAIR PROTEIN RECO"/>
    <property type="match status" value="1"/>
</dbReference>
<keyword evidence="3" id="KW-0234">DNA repair</keyword>
<dbReference type="InterPro" id="IPR003717">
    <property type="entry name" value="RecO"/>
</dbReference>
<keyword evidence="2" id="KW-0233">DNA recombination</keyword>
<dbReference type="Pfam" id="PF11967">
    <property type="entry name" value="RecO_N"/>
    <property type="match status" value="1"/>
</dbReference>
<dbReference type="Proteomes" id="UP000823619">
    <property type="component" value="Unassembled WGS sequence"/>
</dbReference>
<comment type="caution">
    <text evidence="5">The sequence shown here is derived from an EMBL/GenBank/DDBJ whole genome shotgun (WGS) entry which is preliminary data.</text>
</comment>